<evidence type="ECO:0000313" key="3">
    <source>
        <dbReference type="EMBL" id="RIH91199.1"/>
    </source>
</evidence>
<name>A0A399F7G5_9DEIN</name>
<keyword evidence="4" id="KW-1185">Reference proteome</keyword>
<dbReference type="InterPro" id="IPR014044">
    <property type="entry name" value="CAP_dom"/>
</dbReference>
<comment type="caution">
    <text evidence="3">The sequence shown here is derived from an EMBL/GenBank/DDBJ whole genome shotgun (WGS) entry which is preliminary data.</text>
</comment>
<feature type="signal peptide" evidence="1">
    <location>
        <begin position="1"/>
        <end position="17"/>
    </location>
</feature>
<dbReference type="PANTHER" id="PTHR31157:SF1">
    <property type="entry name" value="SCP DOMAIN-CONTAINING PROTEIN"/>
    <property type="match status" value="1"/>
</dbReference>
<dbReference type="PANTHER" id="PTHR31157">
    <property type="entry name" value="SCP DOMAIN-CONTAINING PROTEIN"/>
    <property type="match status" value="1"/>
</dbReference>
<proteinExistence type="predicted"/>
<sequence>MKAWVLLLGLLAPLALAQSALELEVLQRTNTLRAQSGLPPLAWEPLAYQSASQHARDMLERGYFAHQTPEGLSSADRMHRAGILEVVTGENLASFQGYPEAEVPARALSGWMNSPGHRANLLNPSFTHLGVALVRKGDKVMVVQNFVARPFDPQVSRTPAIAERETVALVGSAPSKLGVFVGGGLYATLEGRINTRLELPPGTTPDYGLFDGQTWWGVQPGERGVQLSSRIEKSRVPGTQVRFTLPAGSYTLSVGAQPQFWQNLSGPATLELTLPNTLDVLWIGVRQKDQVRFTHRIPLGL</sequence>
<reference evidence="3 4" key="1">
    <citation type="submission" date="2018-08" db="EMBL/GenBank/DDBJ databases">
        <title>Meiothermus granaticius genome AF-68 sequencing project.</title>
        <authorList>
            <person name="Da Costa M.S."/>
            <person name="Albuquerque L."/>
            <person name="Raposo P."/>
            <person name="Froufe H.J.C."/>
            <person name="Barroso C.S."/>
            <person name="Egas C."/>
        </authorList>
    </citation>
    <scope>NUCLEOTIDE SEQUENCE [LARGE SCALE GENOMIC DNA]</scope>
    <source>
        <strain evidence="3 4">AF-68</strain>
    </source>
</reference>
<gene>
    <name evidence="3" type="ORF">Mgrana_02893</name>
</gene>
<dbReference type="AlphaFoldDB" id="A0A399F7G5"/>
<evidence type="ECO:0000313" key="4">
    <source>
        <dbReference type="Proteomes" id="UP000266178"/>
    </source>
</evidence>
<dbReference type="SUPFAM" id="SSF55797">
    <property type="entry name" value="PR-1-like"/>
    <property type="match status" value="1"/>
</dbReference>
<accession>A0A399F7G5</accession>
<dbReference type="OrthoDB" id="9783944at2"/>
<dbReference type="EMBL" id="QWLB01000053">
    <property type="protein sequence ID" value="RIH91199.1"/>
    <property type="molecule type" value="Genomic_DNA"/>
</dbReference>
<dbReference type="RefSeq" id="WP_119358333.1">
    <property type="nucleotide sequence ID" value="NZ_BJXM01000002.1"/>
</dbReference>
<feature type="domain" description="SCP" evidence="2">
    <location>
        <begin position="26"/>
        <end position="146"/>
    </location>
</feature>
<dbReference type="Gene3D" id="3.40.33.10">
    <property type="entry name" value="CAP"/>
    <property type="match status" value="1"/>
</dbReference>
<dbReference type="Pfam" id="PF00188">
    <property type="entry name" value="CAP"/>
    <property type="match status" value="1"/>
</dbReference>
<protein>
    <submittedName>
        <fullName evidence="3">Uncharacterized protein, YkwD family</fullName>
    </submittedName>
</protein>
<feature type="chain" id="PRO_5030071837" evidence="1">
    <location>
        <begin position="18"/>
        <end position="301"/>
    </location>
</feature>
<evidence type="ECO:0000259" key="2">
    <source>
        <dbReference type="Pfam" id="PF00188"/>
    </source>
</evidence>
<dbReference type="CDD" id="cd05379">
    <property type="entry name" value="CAP_bacterial"/>
    <property type="match status" value="1"/>
</dbReference>
<evidence type="ECO:0000256" key="1">
    <source>
        <dbReference type="SAM" id="SignalP"/>
    </source>
</evidence>
<dbReference type="Proteomes" id="UP000266178">
    <property type="component" value="Unassembled WGS sequence"/>
</dbReference>
<keyword evidence="1" id="KW-0732">Signal</keyword>
<dbReference type="InterPro" id="IPR035940">
    <property type="entry name" value="CAP_sf"/>
</dbReference>
<organism evidence="3 4">
    <name type="scientific">Meiothermus granaticius NBRC 107808</name>
    <dbReference type="NCBI Taxonomy" id="1227551"/>
    <lineage>
        <taxon>Bacteria</taxon>
        <taxon>Thermotogati</taxon>
        <taxon>Deinococcota</taxon>
        <taxon>Deinococci</taxon>
        <taxon>Thermales</taxon>
        <taxon>Thermaceae</taxon>
        <taxon>Meiothermus</taxon>
    </lineage>
</organism>